<protein>
    <recommendedName>
        <fullName evidence="6">Chaperone protein DnaJ</fullName>
    </recommendedName>
</protein>
<keyword evidence="6" id="KW-0963">Cytoplasm</keyword>
<dbReference type="InterPro" id="IPR012724">
    <property type="entry name" value="DnaJ"/>
</dbReference>
<dbReference type="SUPFAM" id="SSF46565">
    <property type="entry name" value="Chaperone J-domain"/>
    <property type="match status" value="1"/>
</dbReference>
<evidence type="ECO:0000256" key="4">
    <source>
        <dbReference type="ARBA" id="ARBA00022833"/>
    </source>
</evidence>
<dbReference type="RefSeq" id="WP_259095537.1">
    <property type="nucleotide sequence ID" value="NZ_CP130454.1"/>
</dbReference>
<keyword evidence="2 6" id="KW-0677">Repeat</keyword>
<dbReference type="Proteomes" id="UP001204798">
    <property type="component" value="Unassembled WGS sequence"/>
</dbReference>
<keyword evidence="5 6" id="KW-0143">Chaperone</keyword>
<dbReference type="SUPFAM" id="SSF57938">
    <property type="entry name" value="DnaJ/Hsp40 cysteine-rich domain"/>
    <property type="match status" value="1"/>
</dbReference>
<feature type="binding site" evidence="6">
    <location>
        <position position="222"/>
    </location>
    <ligand>
        <name>Zn(2+)</name>
        <dbReference type="ChEBI" id="CHEBI:29105"/>
        <label>1</label>
    </ligand>
</feature>
<keyword evidence="6" id="KW-0346">Stress response</keyword>
<reference evidence="10 11" key="1">
    <citation type="submission" date="2022-08" db="EMBL/GenBank/DDBJ databases">
        <title>Bacterial and archaeal communities from various locations to study Microbial Dark Matter (Phase II).</title>
        <authorList>
            <person name="Stepanauskas R."/>
        </authorList>
    </citation>
    <scope>NUCLEOTIDE SEQUENCE [LARGE SCALE GENOMIC DNA]</scope>
    <source>
        <strain evidence="10 11">PD1</strain>
    </source>
</reference>
<evidence type="ECO:0000256" key="7">
    <source>
        <dbReference type="PROSITE-ProRule" id="PRU00546"/>
    </source>
</evidence>
<dbReference type="InterPro" id="IPR036410">
    <property type="entry name" value="HSP_DnaJ_Cys-rich_dom_sf"/>
</dbReference>
<feature type="repeat" description="CXXCXGXG motif" evidence="6">
    <location>
        <begin position="186"/>
        <end position="193"/>
    </location>
</feature>
<comment type="function">
    <text evidence="6">Participates actively in the response to hyperosmotic and heat shock by preventing the aggregation of stress-denatured proteins and by disaggregating proteins, also in an autonomous, DnaK-independent fashion. Unfolded proteins bind initially to DnaJ; upon interaction with the DnaJ-bound protein, DnaK hydrolyzes its bound ATP, resulting in the formation of a stable complex. GrpE releases ADP from DnaK; ATP binding to DnaK triggers the release of the substrate protein, thus completing the reaction cycle. Several rounds of ATP-dependent interactions between DnaJ, DnaK and GrpE are required for fully efficient folding. Also involved, together with DnaK and GrpE, in the DNA replication of plasmids through activation of initiation proteins.</text>
</comment>
<feature type="binding site" evidence="6">
    <location>
        <position position="189"/>
    </location>
    <ligand>
        <name>Zn(2+)</name>
        <dbReference type="ChEBI" id="CHEBI:29105"/>
        <label>2</label>
    </ligand>
</feature>
<dbReference type="InterPro" id="IPR002939">
    <property type="entry name" value="DnaJ_C"/>
</dbReference>
<dbReference type="Gene3D" id="2.60.260.20">
    <property type="entry name" value="Urease metallochaperone UreE, N-terminal domain"/>
    <property type="match status" value="2"/>
</dbReference>
<feature type="binding site" evidence="6">
    <location>
        <position position="186"/>
    </location>
    <ligand>
        <name>Zn(2+)</name>
        <dbReference type="ChEBI" id="CHEBI:29105"/>
        <label>2</label>
    </ligand>
</feature>
<dbReference type="PRINTS" id="PR00625">
    <property type="entry name" value="JDOMAIN"/>
</dbReference>
<dbReference type="CDD" id="cd10719">
    <property type="entry name" value="DnaJ_zf"/>
    <property type="match status" value="1"/>
</dbReference>
<accession>A0ABT2EMU6</accession>
<feature type="repeat" description="CXXCXGXG motif" evidence="6">
    <location>
        <begin position="173"/>
        <end position="180"/>
    </location>
</feature>
<dbReference type="InterPro" id="IPR001623">
    <property type="entry name" value="DnaJ_domain"/>
</dbReference>
<comment type="domain">
    <text evidence="6">The J domain is necessary and sufficient to stimulate DnaK ATPase activity. Zinc center 1 plays an important role in the autonomous, DnaK-independent chaperone activity of DnaJ. Zinc center 2 is essential for interaction with DnaK and for DnaJ activity.</text>
</comment>
<dbReference type="InterPro" id="IPR036869">
    <property type="entry name" value="J_dom_sf"/>
</dbReference>
<comment type="similarity">
    <text evidence="6">Belongs to the DnaJ family.</text>
</comment>
<dbReference type="PANTHER" id="PTHR43096:SF52">
    <property type="entry name" value="DNAJ HOMOLOG 1, MITOCHONDRIAL-RELATED"/>
    <property type="match status" value="1"/>
</dbReference>
<sequence>MRQQTKRDYYEILGVSRDATEKEIKQAYRRLVRQYHPDLNPGNKEAEERFKEIQEAYEVLSDPEKRRLYDKFGHNWKAAWQAKQQGVDVENIGWVPPSQEGVEWDFGDWRDIFSSFGDFFSDFFGGMRTTTRTRERRTRAQRGQDVEAELEIDLEDAAFGATKRITVTIDEPCPTCGGEGGTTRTCPNCGGTGVVHHARGFFSIGSTCTRCRGEGVVIDSKCPRCNGSGMVRTTRSVEVRIPAGVEDGTKLRLQGQGASGRNGGAPGDLYLTVRIRKHPFFERKGDDLYCEVPITFAEAALGAEIEVPTLDGRVKVRVPPGTQSGQMLRLAGLGMPKRSGGRGDLYVRVKIVVPRNLTPRERELIEELQRLRPENPRVGLWQPTRR</sequence>
<keyword evidence="6" id="KW-0235">DNA replication</keyword>
<dbReference type="Gene3D" id="1.10.287.110">
    <property type="entry name" value="DnaJ domain"/>
    <property type="match status" value="1"/>
</dbReference>
<feature type="domain" description="J" evidence="8">
    <location>
        <begin position="8"/>
        <end position="73"/>
    </location>
</feature>
<evidence type="ECO:0000256" key="1">
    <source>
        <dbReference type="ARBA" id="ARBA00022723"/>
    </source>
</evidence>
<dbReference type="NCBIfam" id="NF008035">
    <property type="entry name" value="PRK10767.1"/>
    <property type="match status" value="1"/>
</dbReference>
<feature type="repeat" description="CXXCXGXG motif" evidence="6">
    <location>
        <begin position="208"/>
        <end position="215"/>
    </location>
</feature>
<dbReference type="Pfam" id="PF00684">
    <property type="entry name" value="DnaJ_CXXCXGXG"/>
    <property type="match status" value="1"/>
</dbReference>
<dbReference type="InterPro" id="IPR001305">
    <property type="entry name" value="HSP_DnaJ_Cys-rich_dom"/>
</dbReference>
<dbReference type="PROSITE" id="PS50076">
    <property type="entry name" value="DNAJ_2"/>
    <property type="match status" value="1"/>
</dbReference>
<dbReference type="PANTHER" id="PTHR43096">
    <property type="entry name" value="DNAJ HOMOLOG 1, MITOCHONDRIAL-RELATED"/>
    <property type="match status" value="1"/>
</dbReference>
<evidence type="ECO:0000256" key="5">
    <source>
        <dbReference type="ARBA" id="ARBA00023186"/>
    </source>
</evidence>
<evidence type="ECO:0000313" key="10">
    <source>
        <dbReference type="EMBL" id="MCS3919274.1"/>
    </source>
</evidence>
<evidence type="ECO:0000256" key="2">
    <source>
        <dbReference type="ARBA" id="ARBA00022737"/>
    </source>
</evidence>
<proteinExistence type="inferred from homology"/>
<dbReference type="CDD" id="cd10747">
    <property type="entry name" value="DnaJ_C"/>
    <property type="match status" value="1"/>
</dbReference>
<evidence type="ECO:0000256" key="3">
    <source>
        <dbReference type="ARBA" id="ARBA00022771"/>
    </source>
</evidence>
<comment type="subcellular location">
    <subcellularLocation>
        <location evidence="6">Cytoplasm</location>
    </subcellularLocation>
</comment>
<evidence type="ECO:0000313" key="11">
    <source>
        <dbReference type="Proteomes" id="UP001204798"/>
    </source>
</evidence>
<comment type="cofactor">
    <cofactor evidence="6">
        <name>Zn(2+)</name>
        <dbReference type="ChEBI" id="CHEBI:29105"/>
    </cofactor>
    <text evidence="6">Binds 2 Zn(2+) ions per monomer.</text>
</comment>
<feature type="binding site" evidence="6">
    <location>
        <position position="225"/>
    </location>
    <ligand>
        <name>Zn(2+)</name>
        <dbReference type="ChEBI" id="CHEBI:29105"/>
        <label>1</label>
    </ligand>
</feature>
<keyword evidence="1 6" id="KW-0479">Metal-binding</keyword>
<feature type="binding site" evidence="6">
    <location>
        <position position="173"/>
    </location>
    <ligand>
        <name>Zn(2+)</name>
        <dbReference type="ChEBI" id="CHEBI:29105"/>
        <label>1</label>
    </ligand>
</feature>
<feature type="domain" description="CR-type" evidence="9">
    <location>
        <begin position="160"/>
        <end position="234"/>
    </location>
</feature>
<feature type="zinc finger region" description="CR-type" evidence="7">
    <location>
        <begin position="160"/>
        <end position="234"/>
    </location>
</feature>
<feature type="binding site" evidence="6">
    <location>
        <position position="208"/>
    </location>
    <ligand>
        <name>Zn(2+)</name>
        <dbReference type="ChEBI" id="CHEBI:29105"/>
        <label>2</label>
    </ligand>
</feature>
<evidence type="ECO:0000256" key="6">
    <source>
        <dbReference type="HAMAP-Rule" id="MF_01152"/>
    </source>
</evidence>
<dbReference type="Gene3D" id="6.20.20.10">
    <property type="match status" value="2"/>
</dbReference>
<feature type="binding site" evidence="6">
    <location>
        <position position="211"/>
    </location>
    <ligand>
        <name>Zn(2+)</name>
        <dbReference type="ChEBI" id="CHEBI:29105"/>
        <label>2</label>
    </ligand>
</feature>
<keyword evidence="4 6" id="KW-0862">Zinc</keyword>
<comment type="caution">
    <text evidence="10">The sequence shown here is derived from an EMBL/GenBank/DDBJ whole genome shotgun (WGS) entry which is preliminary data.</text>
</comment>
<dbReference type="SMART" id="SM00271">
    <property type="entry name" value="DnaJ"/>
    <property type="match status" value="1"/>
</dbReference>
<dbReference type="InterPro" id="IPR008971">
    <property type="entry name" value="HSP40/DnaJ_pept-bd"/>
</dbReference>
<dbReference type="NCBIfam" id="TIGR02349">
    <property type="entry name" value="DnaJ_bact"/>
    <property type="match status" value="1"/>
</dbReference>
<evidence type="ECO:0000259" key="8">
    <source>
        <dbReference type="PROSITE" id="PS50076"/>
    </source>
</evidence>
<gene>
    <name evidence="6" type="primary">dnaJ</name>
    <name evidence="10" type="ORF">M2350_001687</name>
</gene>
<dbReference type="SUPFAM" id="SSF49493">
    <property type="entry name" value="HSP40/DnaJ peptide-binding domain"/>
    <property type="match status" value="2"/>
</dbReference>
<organism evidence="10 11">
    <name type="scientific">Candidatus Fervidibacter sacchari</name>
    <dbReference type="NCBI Taxonomy" id="1448929"/>
    <lineage>
        <taxon>Bacteria</taxon>
        <taxon>Candidatus Fervidibacterota</taxon>
        <taxon>Candidatus Fervidibacter</taxon>
    </lineage>
</organism>
<dbReference type="CDD" id="cd06257">
    <property type="entry name" value="DnaJ"/>
    <property type="match status" value="1"/>
</dbReference>
<dbReference type="Pfam" id="PF00226">
    <property type="entry name" value="DnaJ"/>
    <property type="match status" value="1"/>
</dbReference>
<dbReference type="InterPro" id="IPR018253">
    <property type="entry name" value="DnaJ_domain_CS"/>
</dbReference>
<dbReference type="PROSITE" id="PS00636">
    <property type="entry name" value="DNAJ_1"/>
    <property type="match status" value="1"/>
</dbReference>
<name>A0ABT2EMU6_9BACT</name>
<dbReference type="PROSITE" id="PS51188">
    <property type="entry name" value="ZF_CR"/>
    <property type="match status" value="1"/>
</dbReference>
<keyword evidence="11" id="KW-1185">Reference proteome</keyword>
<dbReference type="Pfam" id="PF01556">
    <property type="entry name" value="DnaJ_C"/>
    <property type="match status" value="1"/>
</dbReference>
<comment type="subunit">
    <text evidence="6">Homodimer.</text>
</comment>
<keyword evidence="3 6" id="KW-0863">Zinc-finger</keyword>
<dbReference type="EMBL" id="JANUCP010000003">
    <property type="protein sequence ID" value="MCS3919274.1"/>
    <property type="molecule type" value="Genomic_DNA"/>
</dbReference>
<evidence type="ECO:0000259" key="9">
    <source>
        <dbReference type="PROSITE" id="PS51188"/>
    </source>
</evidence>
<feature type="binding site" evidence="6">
    <location>
        <position position="176"/>
    </location>
    <ligand>
        <name>Zn(2+)</name>
        <dbReference type="ChEBI" id="CHEBI:29105"/>
        <label>1</label>
    </ligand>
</feature>
<feature type="repeat" description="CXXCXGXG motif" evidence="6">
    <location>
        <begin position="222"/>
        <end position="229"/>
    </location>
</feature>
<dbReference type="HAMAP" id="MF_01152">
    <property type="entry name" value="DnaJ"/>
    <property type="match status" value="1"/>
</dbReference>